<evidence type="ECO:0008006" key="4">
    <source>
        <dbReference type="Google" id="ProtNLM"/>
    </source>
</evidence>
<proteinExistence type="predicted"/>
<name>A0A239MGC7_9ACTN</name>
<keyword evidence="1" id="KW-0812">Transmembrane</keyword>
<evidence type="ECO:0000313" key="2">
    <source>
        <dbReference type="EMBL" id="SNT41233.1"/>
    </source>
</evidence>
<dbReference type="OrthoDB" id="9845226at2"/>
<dbReference type="Proteomes" id="UP000198362">
    <property type="component" value="Unassembled WGS sequence"/>
</dbReference>
<dbReference type="AlphaFoldDB" id="A0A239MGC7"/>
<feature type="transmembrane region" description="Helical" evidence="1">
    <location>
        <begin position="79"/>
        <end position="101"/>
    </location>
</feature>
<dbReference type="EMBL" id="FZPH01000005">
    <property type="protein sequence ID" value="SNT41233.1"/>
    <property type="molecule type" value="Genomic_DNA"/>
</dbReference>
<protein>
    <recommendedName>
        <fullName evidence="4">Helix-turn-helix domain-containing protein</fullName>
    </recommendedName>
</protein>
<gene>
    <name evidence="2" type="ORF">SAMN05421812_105406</name>
</gene>
<keyword evidence="1" id="KW-1133">Transmembrane helix</keyword>
<feature type="transmembrane region" description="Helical" evidence="1">
    <location>
        <begin position="56"/>
        <end position="73"/>
    </location>
</feature>
<keyword evidence="3" id="KW-1185">Reference proteome</keyword>
<organism evidence="2 3">
    <name type="scientific">Asanoa hainanensis</name>
    <dbReference type="NCBI Taxonomy" id="560556"/>
    <lineage>
        <taxon>Bacteria</taxon>
        <taxon>Bacillati</taxon>
        <taxon>Actinomycetota</taxon>
        <taxon>Actinomycetes</taxon>
        <taxon>Micromonosporales</taxon>
        <taxon>Micromonosporaceae</taxon>
        <taxon>Asanoa</taxon>
    </lineage>
</organism>
<evidence type="ECO:0000256" key="1">
    <source>
        <dbReference type="SAM" id="Phobius"/>
    </source>
</evidence>
<evidence type="ECO:0000313" key="3">
    <source>
        <dbReference type="Proteomes" id="UP000198362"/>
    </source>
</evidence>
<reference evidence="2 3" key="1">
    <citation type="submission" date="2017-06" db="EMBL/GenBank/DDBJ databases">
        <authorList>
            <person name="Kim H.J."/>
            <person name="Triplett B.A."/>
        </authorList>
    </citation>
    <scope>NUCLEOTIDE SEQUENCE [LARGE SCALE GENOMIC DNA]</scope>
    <source>
        <strain evidence="2 3">CGMCC 4.5593</strain>
    </source>
</reference>
<dbReference type="RefSeq" id="WP_089249379.1">
    <property type="nucleotide sequence ID" value="NZ_FZPH01000005.1"/>
</dbReference>
<accession>A0A239MGC7</accession>
<sequence>MTWTLHEHEDDIVAAYIAGQPLEKIAARFEVDAARVELIVDRWLPPTGLQVPGTRLLVATGIGFLVGSMAYLLGARTAFLIVLGIVAVLVALPILTSLAPLRGRR</sequence>
<keyword evidence="1" id="KW-0472">Membrane</keyword>